<evidence type="ECO:0000313" key="1">
    <source>
        <dbReference type="EMBL" id="VDC73110.1"/>
    </source>
</evidence>
<organism evidence="1">
    <name type="scientific">Brassica campestris</name>
    <name type="common">Field mustard</name>
    <dbReference type="NCBI Taxonomy" id="3711"/>
    <lineage>
        <taxon>Eukaryota</taxon>
        <taxon>Viridiplantae</taxon>
        <taxon>Streptophyta</taxon>
        <taxon>Embryophyta</taxon>
        <taxon>Tracheophyta</taxon>
        <taxon>Spermatophyta</taxon>
        <taxon>Magnoliopsida</taxon>
        <taxon>eudicotyledons</taxon>
        <taxon>Gunneridae</taxon>
        <taxon>Pentapetalae</taxon>
        <taxon>rosids</taxon>
        <taxon>malvids</taxon>
        <taxon>Brassicales</taxon>
        <taxon>Brassicaceae</taxon>
        <taxon>Brassiceae</taxon>
        <taxon>Brassica</taxon>
    </lineage>
</organism>
<reference evidence="1" key="1">
    <citation type="submission" date="2018-11" db="EMBL/GenBank/DDBJ databases">
        <authorList>
            <consortium name="Genoscope - CEA"/>
            <person name="William W."/>
        </authorList>
    </citation>
    <scope>NUCLEOTIDE SEQUENCE</scope>
</reference>
<proteinExistence type="predicted"/>
<name>A0A3P5ZKK5_BRACM</name>
<accession>A0A3P5ZKK5</accession>
<gene>
    <name evidence="1" type="ORF">BRAA05T22824Z</name>
</gene>
<dbReference type="EMBL" id="LR031570">
    <property type="protein sequence ID" value="VDC73110.1"/>
    <property type="molecule type" value="Genomic_DNA"/>
</dbReference>
<dbReference type="Gene3D" id="1.10.286.10">
    <property type="match status" value="1"/>
</dbReference>
<dbReference type="InterPro" id="IPR043134">
    <property type="entry name" value="GTP-CH-I_N"/>
</dbReference>
<sequence>MSNGYVKQWCPSIKSSSEQDPEMVSAVVSILKSLGEDLSREGLPTVRSKRRSCTVN</sequence>
<protein>
    <submittedName>
        <fullName evidence="1">Uncharacterized protein</fullName>
    </submittedName>
</protein>
<dbReference type="AlphaFoldDB" id="A0A3P5ZKK5"/>